<dbReference type="InterPro" id="IPR000515">
    <property type="entry name" value="MetI-like"/>
</dbReference>
<keyword evidence="3" id="KW-1003">Cell membrane</keyword>
<evidence type="ECO:0000256" key="4">
    <source>
        <dbReference type="ARBA" id="ARBA00022692"/>
    </source>
</evidence>
<dbReference type="SUPFAM" id="SSF161098">
    <property type="entry name" value="MetI-like"/>
    <property type="match status" value="1"/>
</dbReference>
<dbReference type="GO" id="GO:0043190">
    <property type="term" value="C:ATP-binding cassette (ABC) transporter complex"/>
    <property type="evidence" value="ECO:0007669"/>
    <property type="project" value="InterPro"/>
</dbReference>
<dbReference type="InterPro" id="IPR035906">
    <property type="entry name" value="MetI-like_sf"/>
</dbReference>
<feature type="transmembrane region" description="Helical" evidence="8">
    <location>
        <begin position="100"/>
        <end position="118"/>
    </location>
</feature>
<evidence type="ECO:0000256" key="5">
    <source>
        <dbReference type="ARBA" id="ARBA00022970"/>
    </source>
</evidence>
<evidence type="ECO:0000259" key="9">
    <source>
        <dbReference type="PROSITE" id="PS50928"/>
    </source>
</evidence>
<feature type="transmembrane region" description="Helical" evidence="8">
    <location>
        <begin position="20"/>
        <end position="47"/>
    </location>
</feature>
<evidence type="ECO:0000256" key="6">
    <source>
        <dbReference type="ARBA" id="ARBA00022989"/>
    </source>
</evidence>
<evidence type="ECO:0000256" key="1">
    <source>
        <dbReference type="ARBA" id="ARBA00004651"/>
    </source>
</evidence>
<evidence type="ECO:0000256" key="2">
    <source>
        <dbReference type="ARBA" id="ARBA00022448"/>
    </source>
</evidence>
<dbReference type="PANTHER" id="PTHR30614">
    <property type="entry name" value="MEMBRANE COMPONENT OF AMINO ACID ABC TRANSPORTER"/>
    <property type="match status" value="1"/>
</dbReference>
<name>A0A644XZD4_9ZZZZ</name>
<dbReference type="NCBIfam" id="TIGR01726">
    <property type="entry name" value="HEQRo_perm_3TM"/>
    <property type="match status" value="1"/>
</dbReference>
<proteinExistence type="predicted"/>
<dbReference type="PANTHER" id="PTHR30614:SF0">
    <property type="entry name" value="L-CYSTINE TRANSPORT SYSTEM PERMEASE PROTEIN TCYL"/>
    <property type="match status" value="1"/>
</dbReference>
<dbReference type="InterPro" id="IPR010065">
    <property type="entry name" value="AA_ABC_transptr_permease_3TM"/>
</dbReference>
<feature type="transmembrane region" description="Helical" evidence="8">
    <location>
        <begin position="204"/>
        <end position="225"/>
    </location>
</feature>
<organism evidence="10">
    <name type="scientific">bioreactor metagenome</name>
    <dbReference type="NCBI Taxonomy" id="1076179"/>
    <lineage>
        <taxon>unclassified sequences</taxon>
        <taxon>metagenomes</taxon>
        <taxon>ecological metagenomes</taxon>
    </lineage>
</organism>
<dbReference type="AlphaFoldDB" id="A0A644XZD4"/>
<evidence type="ECO:0000313" key="10">
    <source>
        <dbReference type="EMBL" id="MPM21021.1"/>
    </source>
</evidence>
<dbReference type="EMBL" id="VSSQ01003504">
    <property type="protein sequence ID" value="MPM21021.1"/>
    <property type="molecule type" value="Genomic_DNA"/>
</dbReference>
<evidence type="ECO:0000256" key="3">
    <source>
        <dbReference type="ARBA" id="ARBA00022475"/>
    </source>
</evidence>
<keyword evidence="5" id="KW-0029">Amino-acid transport</keyword>
<protein>
    <submittedName>
        <fullName evidence="10">Putative amino-acid permease protein YxeN</fullName>
    </submittedName>
</protein>
<dbReference type="GO" id="GO:0006865">
    <property type="term" value="P:amino acid transport"/>
    <property type="evidence" value="ECO:0007669"/>
    <property type="project" value="UniProtKB-KW"/>
</dbReference>
<keyword evidence="6 8" id="KW-1133">Transmembrane helix</keyword>
<dbReference type="GO" id="GO:0022857">
    <property type="term" value="F:transmembrane transporter activity"/>
    <property type="evidence" value="ECO:0007669"/>
    <property type="project" value="InterPro"/>
</dbReference>
<feature type="domain" description="ABC transmembrane type-1" evidence="9">
    <location>
        <begin position="21"/>
        <end position="222"/>
    </location>
</feature>
<accession>A0A644XZD4</accession>
<evidence type="ECO:0000256" key="7">
    <source>
        <dbReference type="ARBA" id="ARBA00023136"/>
    </source>
</evidence>
<dbReference type="PROSITE" id="PS50928">
    <property type="entry name" value="ABC_TM1"/>
    <property type="match status" value="1"/>
</dbReference>
<evidence type="ECO:0000256" key="8">
    <source>
        <dbReference type="SAM" id="Phobius"/>
    </source>
</evidence>
<keyword evidence="7 8" id="KW-0472">Membrane</keyword>
<keyword evidence="4 8" id="KW-0812">Transmembrane</keyword>
<feature type="transmembrane region" description="Helical" evidence="8">
    <location>
        <begin position="59"/>
        <end position="80"/>
    </location>
</feature>
<comment type="subcellular location">
    <subcellularLocation>
        <location evidence="1">Cell membrane</location>
        <topology evidence="1">Multi-pass membrane protein</topology>
    </subcellularLocation>
</comment>
<reference evidence="10" key="1">
    <citation type="submission" date="2019-08" db="EMBL/GenBank/DDBJ databases">
        <authorList>
            <person name="Kucharzyk K."/>
            <person name="Murdoch R.W."/>
            <person name="Higgins S."/>
            <person name="Loffler F."/>
        </authorList>
    </citation>
    <scope>NUCLEOTIDE SEQUENCE</scope>
</reference>
<comment type="caution">
    <text evidence="10">The sequence shown here is derived from an EMBL/GenBank/DDBJ whole genome shotgun (WGS) entry which is preliminary data.</text>
</comment>
<gene>
    <name evidence="10" type="primary">yxeN_5</name>
    <name evidence="10" type="ORF">SDC9_67460</name>
</gene>
<keyword evidence="2" id="KW-0813">Transport</keyword>
<dbReference type="CDD" id="cd06261">
    <property type="entry name" value="TM_PBP2"/>
    <property type="match status" value="1"/>
</dbReference>
<sequence length="238" mass="26371">MGKVFDLQFMISTVPEIISYLPVTLKIAACSGIIALILGFCVAFVRYFNIRILSPLCKLYLSFARGTPAMVQLLVAYYGIPVFLRSLNEQLGSNLSVNGIPAPVFAVVALSLNSGAFMSETIRSAMLSVDAGQLEACYSVNMTTRQALLRVVLPQAFTVALPPLGNSFISLLKETSLIFNISVIEMMAAAKIVGSRSFRFFEVYIVVALIYWGCCIVLEYLFGCWEKRVRRYERRAAK</sequence>
<dbReference type="Gene3D" id="1.10.3720.10">
    <property type="entry name" value="MetI-like"/>
    <property type="match status" value="1"/>
</dbReference>
<dbReference type="Pfam" id="PF00528">
    <property type="entry name" value="BPD_transp_1"/>
    <property type="match status" value="1"/>
</dbReference>
<dbReference type="InterPro" id="IPR043429">
    <property type="entry name" value="ArtM/GltK/GlnP/TcyL/YhdX-like"/>
</dbReference>